<gene>
    <name evidence="1" type="ORF">CH379_013005</name>
</gene>
<evidence type="ECO:0000313" key="1">
    <source>
        <dbReference type="EMBL" id="MDV6236547.1"/>
    </source>
</evidence>
<reference evidence="1 2" key="1">
    <citation type="journal article" date="2018" name="Microb. Genom.">
        <title>Deciphering the unexplored Leptospira diversity from soils uncovers genomic evolution to virulence.</title>
        <authorList>
            <person name="Thibeaux R."/>
            <person name="Iraola G."/>
            <person name="Ferres I."/>
            <person name="Bierque E."/>
            <person name="Girault D."/>
            <person name="Soupe-Gilbert M.E."/>
            <person name="Picardeau M."/>
            <person name="Goarant C."/>
        </authorList>
    </citation>
    <scope>NUCLEOTIDE SEQUENCE [LARGE SCALE GENOMIC DNA]</scope>
    <source>
        <strain evidence="1 2">ATI7-C-A5</strain>
    </source>
</reference>
<keyword evidence="2" id="KW-1185">Reference proteome</keyword>
<dbReference type="AlphaFoldDB" id="A0AAE4QNX5"/>
<organism evidence="1 2">
    <name type="scientific">Leptospira ellisii</name>
    <dbReference type="NCBI Taxonomy" id="2023197"/>
    <lineage>
        <taxon>Bacteria</taxon>
        <taxon>Pseudomonadati</taxon>
        <taxon>Spirochaetota</taxon>
        <taxon>Spirochaetia</taxon>
        <taxon>Leptospirales</taxon>
        <taxon>Leptospiraceae</taxon>
        <taxon>Leptospira</taxon>
    </lineage>
</organism>
<name>A0AAE4QNX5_9LEPT</name>
<evidence type="ECO:0000313" key="2">
    <source>
        <dbReference type="Proteomes" id="UP000232122"/>
    </source>
</evidence>
<sequence length="383" mass="44825">MKTWAEERKALYAVEFPDEIFDGSLSGFSERSIRPLKEFSGPSYSGLPSRRFPPFLWGEFFYLPYGSANVTAVSRIGELQEKIENERTRSAKNVPAFSPYRLVFKIEDDRSLEEIAELSLPETLIERIYETSEGIFLSTKRLGALQSAFAAHFFSAIIKEIEFKLYKVIIDFSEVPESFPAWMSRSARIVAALDRETSPRYGTYAEPFFELKVYTCFSPSFLVLVLSSCLLDALENREIHKTDDQKNSPSLFSKNESWRDFTEHRFAARVSRQIGEEESFFQNLLQKEYENALNSFRDRSVIRKRETEEFIVPELLERLKLFRDSEEFISLRESDREDWNRYRDETVSLLLDTWKRNKETTTKKIEENSSASAWKSLLEIWKS</sequence>
<accession>A0AAE4QNX5</accession>
<dbReference type="EMBL" id="NPEF02000014">
    <property type="protein sequence ID" value="MDV6236547.1"/>
    <property type="molecule type" value="Genomic_DNA"/>
</dbReference>
<proteinExistence type="predicted"/>
<comment type="caution">
    <text evidence="1">The sequence shown here is derived from an EMBL/GenBank/DDBJ whole genome shotgun (WGS) entry which is preliminary data.</text>
</comment>
<protein>
    <submittedName>
        <fullName evidence="1">Uncharacterized protein</fullName>
    </submittedName>
</protein>
<dbReference type="RefSeq" id="WP_125179635.1">
    <property type="nucleotide sequence ID" value="NZ_NPEF02000014.1"/>
</dbReference>
<dbReference type="Proteomes" id="UP000232122">
    <property type="component" value="Unassembled WGS sequence"/>
</dbReference>